<dbReference type="InterPro" id="IPR058163">
    <property type="entry name" value="LysR-type_TF_proteobact-type"/>
</dbReference>
<reference evidence="6 7" key="1">
    <citation type="submission" date="2019-11" db="EMBL/GenBank/DDBJ databases">
        <authorList>
            <person name="Zheng R.K."/>
            <person name="Sun C.M."/>
        </authorList>
    </citation>
    <scope>NUCLEOTIDE SEQUENCE [LARGE SCALE GENOMIC DNA]</scope>
    <source>
        <strain evidence="6 7">SRB007</strain>
    </source>
</reference>
<dbReference type="PROSITE" id="PS50931">
    <property type="entry name" value="HTH_LYSR"/>
    <property type="match status" value="1"/>
</dbReference>
<evidence type="ECO:0000313" key="7">
    <source>
        <dbReference type="Proteomes" id="UP000428328"/>
    </source>
</evidence>
<feature type="domain" description="HTH lysR-type" evidence="5">
    <location>
        <begin position="5"/>
        <end position="62"/>
    </location>
</feature>
<dbReference type="Pfam" id="PF03466">
    <property type="entry name" value="LysR_substrate"/>
    <property type="match status" value="1"/>
</dbReference>
<dbReference type="InterPro" id="IPR036388">
    <property type="entry name" value="WH-like_DNA-bd_sf"/>
</dbReference>
<evidence type="ECO:0000256" key="2">
    <source>
        <dbReference type="ARBA" id="ARBA00023015"/>
    </source>
</evidence>
<dbReference type="InterPro" id="IPR005119">
    <property type="entry name" value="LysR_subst-bd"/>
</dbReference>
<keyword evidence="4" id="KW-0804">Transcription</keyword>
<dbReference type="PRINTS" id="PR00039">
    <property type="entry name" value="HTHLYSR"/>
</dbReference>
<dbReference type="Gene3D" id="3.40.190.10">
    <property type="entry name" value="Periplasmic binding protein-like II"/>
    <property type="match status" value="2"/>
</dbReference>
<organism evidence="6 7">
    <name type="scientific">Pseudodesulfovibrio cashew</name>
    <dbReference type="NCBI Taxonomy" id="2678688"/>
    <lineage>
        <taxon>Bacteria</taxon>
        <taxon>Pseudomonadati</taxon>
        <taxon>Thermodesulfobacteriota</taxon>
        <taxon>Desulfovibrionia</taxon>
        <taxon>Desulfovibrionales</taxon>
        <taxon>Desulfovibrionaceae</taxon>
    </lineage>
</organism>
<dbReference type="RefSeq" id="WP_158950482.1">
    <property type="nucleotide sequence ID" value="NZ_CP046400.1"/>
</dbReference>
<dbReference type="GO" id="GO:0006351">
    <property type="term" value="P:DNA-templated transcription"/>
    <property type="evidence" value="ECO:0007669"/>
    <property type="project" value="TreeGrafter"/>
</dbReference>
<dbReference type="EMBL" id="CP046400">
    <property type="protein sequence ID" value="QGY41844.1"/>
    <property type="molecule type" value="Genomic_DNA"/>
</dbReference>
<dbReference type="InterPro" id="IPR000847">
    <property type="entry name" value="LysR_HTH_N"/>
</dbReference>
<dbReference type="SUPFAM" id="SSF53850">
    <property type="entry name" value="Periplasmic binding protein-like II"/>
    <property type="match status" value="1"/>
</dbReference>
<dbReference type="KEGG" id="psel:GM415_17520"/>
<name>A0A6I6JVU8_9BACT</name>
<protein>
    <submittedName>
        <fullName evidence="6">LysR family transcriptional regulator</fullName>
    </submittedName>
</protein>
<keyword evidence="3" id="KW-0238">DNA-binding</keyword>
<dbReference type="Pfam" id="PF00126">
    <property type="entry name" value="HTH_1"/>
    <property type="match status" value="1"/>
</dbReference>
<sequence length="289" mass="32777">MKSLPPLKPLISFRSAARNKSFTKAAHELNLTQGAISRAVKQLEEFFGFELFERRNRGLFLTGKGKQLAEGVEEALVRLERVSEAIRLPETKRRLSVSCEPSLAMRWLMPKLETFLASNPHTDIHLSTGGGPIDLSAEGVHLAIRRSDFAWPPHYHCTPLGRERIGPVCSPEYWAQHKNGPKQRLHTRTRPEAWSDWDSVSTIRIDFNSEKYFDHFYFSLQAATTGFGMAIGPEPMVRDDIKQGLLVAPYGFETTRIEYVTLSLDRPGTDNDMNAFINWLKAELSLPTH</sequence>
<keyword evidence="2" id="KW-0805">Transcription regulation</keyword>
<dbReference type="AlphaFoldDB" id="A0A6I6JVU8"/>
<dbReference type="Proteomes" id="UP000428328">
    <property type="component" value="Chromosome"/>
</dbReference>
<evidence type="ECO:0000256" key="3">
    <source>
        <dbReference type="ARBA" id="ARBA00023125"/>
    </source>
</evidence>
<dbReference type="GO" id="GO:0003700">
    <property type="term" value="F:DNA-binding transcription factor activity"/>
    <property type="evidence" value="ECO:0007669"/>
    <property type="project" value="InterPro"/>
</dbReference>
<accession>A0A6I6JVU8</accession>
<dbReference type="SUPFAM" id="SSF46785">
    <property type="entry name" value="Winged helix' DNA-binding domain"/>
    <property type="match status" value="1"/>
</dbReference>
<comment type="similarity">
    <text evidence="1">Belongs to the LysR transcriptional regulatory family.</text>
</comment>
<dbReference type="PANTHER" id="PTHR30537:SF74">
    <property type="entry name" value="HTH-TYPE TRANSCRIPTIONAL REGULATOR TRPI"/>
    <property type="match status" value="1"/>
</dbReference>
<evidence type="ECO:0000313" key="6">
    <source>
        <dbReference type="EMBL" id="QGY41844.1"/>
    </source>
</evidence>
<gene>
    <name evidence="6" type="ORF">GM415_17520</name>
</gene>
<dbReference type="GO" id="GO:0043565">
    <property type="term" value="F:sequence-specific DNA binding"/>
    <property type="evidence" value="ECO:0007669"/>
    <property type="project" value="TreeGrafter"/>
</dbReference>
<evidence type="ECO:0000259" key="5">
    <source>
        <dbReference type="PROSITE" id="PS50931"/>
    </source>
</evidence>
<proteinExistence type="inferred from homology"/>
<keyword evidence="7" id="KW-1185">Reference proteome</keyword>
<dbReference type="InterPro" id="IPR036390">
    <property type="entry name" value="WH_DNA-bd_sf"/>
</dbReference>
<dbReference type="PANTHER" id="PTHR30537">
    <property type="entry name" value="HTH-TYPE TRANSCRIPTIONAL REGULATOR"/>
    <property type="match status" value="1"/>
</dbReference>
<dbReference type="Gene3D" id="1.10.10.10">
    <property type="entry name" value="Winged helix-like DNA-binding domain superfamily/Winged helix DNA-binding domain"/>
    <property type="match status" value="1"/>
</dbReference>
<evidence type="ECO:0000256" key="1">
    <source>
        <dbReference type="ARBA" id="ARBA00009437"/>
    </source>
</evidence>
<evidence type="ECO:0000256" key="4">
    <source>
        <dbReference type="ARBA" id="ARBA00023163"/>
    </source>
</evidence>